<name>A0A1M5MPJ0_9BURK</name>
<dbReference type="AlphaFoldDB" id="A0A1M5MPJ0"/>
<evidence type="ECO:0000256" key="2">
    <source>
        <dbReference type="RuleBase" id="RU003616"/>
    </source>
</evidence>
<dbReference type="Pfam" id="PF00011">
    <property type="entry name" value="HSP20"/>
    <property type="match status" value="1"/>
</dbReference>
<dbReference type="STRING" id="658167.SAMN04488135_101279"/>
<evidence type="ECO:0000313" key="4">
    <source>
        <dbReference type="EMBL" id="SHG79117.1"/>
    </source>
</evidence>
<dbReference type="Gene3D" id="2.60.40.790">
    <property type="match status" value="1"/>
</dbReference>
<protein>
    <submittedName>
        <fullName evidence="4">HSP20 family protein</fullName>
    </submittedName>
</protein>
<dbReference type="SUPFAM" id="SSF49764">
    <property type="entry name" value="HSP20-like chaperones"/>
    <property type="match status" value="1"/>
</dbReference>
<dbReference type="InterPro" id="IPR002068">
    <property type="entry name" value="A-crystallin/Hsp20_dom"/>
</dbReference>
<dbReference type="Proteomes" id="UP000184226">
    <property type="component" value="Unassembled WGS sequence"/>
</dbReference>
<dbReference type="RefSeq" id="WP_073101623.1">
    <property type="nucleotide sequence ID" value="NZ_FQXE01000001.1"/>
</dbReference>
<accession>A0A1M5MPJ0</accession>
<dbReference type="EMBL" id="FQXE01000001">
    <property type="protein sequence ID" value="SHG79117.1"/>
    <property type="molecule type" value="Genomic_DNA"/>
</dbReference>
<dbReference type="CDD" id="cd06471">
    <property type="entry name" value="ACD_LpsHSP_like"/>
    <property type="match status" value="1"/>
</dbReference>
<dbReference type="InterPro" id="IPR031107">
    <property type="entry name" value="Small_HSP"/>
</dbReference>
<dbReference type="OrthoDB" id="9808910at2"/>
<reference evidence="4 5" key="1">
    <citation type="submission" date="2016-11" db="EMBL/GenBank/DDBJ databases">
        <authorList>
            <person name="Jaros S."/>
            <person name="Januszkiewicz K."/>
            <person name="Wedrychowicz H."/>
        </authorList>
    </citation>
    <scope>NUCLEOTIDE SEQUENCE [LARGE SCALE GENOMIC DNA]</scope>
    <source>
        <strain evidence="4 5">CGMCC 1.10190</strain>
    </source>
</reference>
<dbReference type="PANTHER" id="PTHR11527">
    <property type="entry name" value="HEAT-SHOCK PROTEIN 20 FAMILY MEMBER"/>
    <property type="match status" value="1"/>
</dbReference>
<sequence>MANNLMRFDPFSDIARFEPLRSLEDFFKDFRIQPAAGNFDVEPRIKMDVSETEQAYTVKAEIPGVSKDDVKVSLQGNQVTITAETKQEKEEKQDETIVRRERYFGRQSRSFTLAHDIDDTQAVAKYQDGVLELSLPKKAGQGGAKVLAIS</sequence>
<gene>
    <name evidence="4" type="ORF">SAMN04488135_101279</name>
</gene>
<evidence type="ECO:0000256" key="1">
    <source>
        <dbReference type="PROSITE-ProRule" id="PRU00285"/>
    </source>
</evidence>
<dbReference type="InterPro" id="IPR008978">
    <property type="entry name" value="HSP20-like_chaperone"/>
</dbReference>
<proteinExistence type="inferred from homology"/>
<comment type="similarity">
    <text evidence="1 2">Belongs to the small heat shock protein (HSP20) family.</text>
</comment>
<evidence type="ECO:0000313" key="5">
    <source>
        <dbReference type="Proteomes" id="UP000184226"/>
    </source>
</evidence>
<keyword evidence="5" id="KW-1185">Reference proteome</keyword>
<feature type="domain" description="SHSP" evidence="3">
    <location>
        <begin position="36"/>
        <end position="150"/>
    </location>
</feature>
<evidence type="ECO:0000259" key="3">
    <source>
        <dbReference type="PROSITE" id="PS01031"/>
    </source>
</evidence>
<organism evidence="4 5">
    <name type="scientific">Pollutimonas bauzanensis</name>
    <dbReference type="NCBI Taxonomy" id="658167"/>
    <lineage>
        <taxon>Bacteria</taxon>
        <taxon>Pseudomonadati</taxon>
        <taxon>Pseudomonadota</taxon>
        <taxon>Betaproteobacteria</taxon>
        <taxon>Burkholderiales</taxon>
        <taxon>Alcaligenaceae</taxon>
        <taxon>Pollutimonas</taxon>
    </lineage>
</organism>
<dbReference type="PROSITE" id="PS01031">
    <property type="entry name" value="SHSP"/>
    <property type="match status" value="1"/>
</dbReference>